<dbReference type="InterPro" id="IPR050158">
    <property type="entry name" value="Ubiquitin_ubiquitin-like"/>
</dbReference>
<feature type="region of interest" description="Disordered" evidence="14">
    <location>
        <begin position="572"/>
        <end position="593"/>
    </location>
</feature>
<dbReference type="STRING" id="6337.A0A0V0XYQ9"/>
<dbReference type="PANTHER" id="PTHR10666">
    <property type="entry name" value="UBIQUITIN"/>
    <property type="match status" value="1"/>
</dbReference>
<dbReference type="InterPro" id="IPR008657">
    <property type="entry name" value="JTB"/>
</dbReference>
<dbReference type="Gene3D" id="3.30.720.220">
    <property type="match status" value="1"/>
</dbReference>
<dbReference type="SUPFAM" id="SSF57829">
    <property type="entry name" value="Zn-binding ribosomal proteins"/>
    <property type="match status" value="1"/>
</dbReference>
<dbReference type="FunFam" id="3.10.20.90:FF:000014">
    <property type="entry name" value="Ubiquitin-60S ribosomal L40 fusion"/>
    <property type="match status" value="1"/>
</dbReference>
<dbReference type="PROSITE" id="PS50112">
    <property type="entry name" value="PAS"/>
    <property type="match status" value="1"/>
</dbReference>
<dbReference type="SMART" id="SM00213">
    <property type="entry name" value="UBQ"/>
    <property type="match status" value="1"/>
</dbReference>
<keyword evidence="10" id="KW-0687">Ribonucleoprotein</keyword>
<evidence type="ECO:0000256" key="13">
    <source>
        <dbReference type="ARBA" id="ARBA00079698"/>
    </source>
</evidence>
<dbReference type="Gene3D" id="3.10.20.90">
    <property type="entry name" value="Phosphatidylinositol 3-kinase Catalytic Subunit, Chain A, domain 1"/>
    <property type="match status" value="1"/>
</dbReference>
<comment type="similarity">
    <text evidence="4">In the N-terminal section; belongs to the ubiquitin family.</text>
</comment>
<dbReference type="SMART" id="SM01377">
    <property type="entry name" value="Ribosomal_L40e"/>
    <property type="match status" value="1"/>
</dbReference>
<dbReference type="SMART" id="SM00091">
    <property type="entry name" value="PAS"/>
    <property type="match status" value="1"/>
</dbReference>
<evidence type="ECO:0000256" key="2">
    <source>
        <dbReference type="ARBA" id="ARBA00004123"/>
    </source>
</evidence>
<dbReference type="Pfam" id="PF01020">
    <property type="entry name" value="Ribosomal_L40e"/>
    <property type="match status" value="1"/>
</dbReference>
<accession>A0A0V0XYQ9</accession>
<evidence type="ECO:0000256" key="3">
    <source>
        <dbReference type="ARBA" id="ARBA00004496"/>
    </source>
</evidence>
<dbReference type="GO" id="GO:0016020">
    <property type="term" value="C:membrane"/>
    <property type="evidence" value="ECO:0007669"/>
    <property type="project" value="InterPro"/>
</dbReference>
<dbReference type="GO" id="GO:0006412">
    <property type="term" value="P:translation"/>
    <property type="evidence" value="ECO:0007669"/>
    <property type="project" value="InterPro"/>
</dbReference>
<dbReference type="CDD" id="cd00130">
    <property type="entry name" value="PAS"/>
    <property type="match status" value="1"/>
</dbReference>
<evidence type="ECO:0000259" key="16">
    <source>
        <dbReference type="PROSITE" id="PS50112"/>
    </source>
</evidence>
<dbReference type="GO" id="GO:0005634">
    <property type="term" value="C:nucleus"/>
    <property type="evidence" value="ECO:0007669"/>
    <property type="project" value="UniProtKB-SubCell"/>
</dbReference>
<protein>
    <recommendedName>
        <fullName evidence="12">Ubiquitin-ribosomal protein eL40 fusion protein</fullName>
    </recommendedName>
    <alternativeName>
        <fullName evidence="13">CEP52</fullName>
    </alternativeName>
</protein>
<name>A0A0V0XYQ9_TRIPS</name>
<dbReference type="Gene3D" id="3.30.450.20">
    <property type="entry name" value="PAS domain"/>
    <property type="match status" value="1"/>
</dbReference>
<organism evidence="17 18">
    <name type="scientific">Trichinella pseudospiralis</name>
    <name type="common">Parasitic roundworm</name>
    <dbReference type="NCBI Taxonomy" id="6337"/>
    <lineage>
        <taxon>Eukaryota</taxon>
        <taxon>Metazoa</taxon>
        <taxon>Ecdysozoa</taxon>
        <taxon>Nematoda</taxon>
        <taxon>Enoplea</taxon>
        <taxon>Dorylaimia</taxon>
        <taxon>Trichinellida</taxon>
        <taxon>Trichinellidae</taxon>
        <taxon>Trichinella</taxon>
    </lineage>
</organism>
<feature type="domain" description="Ubiquitin-like" evidence="15">
    <location>
        <begin position="61"/>
        <end position="136"/>
    </location>
</feature>
<comment type="caution">
    <text evidence="17">The sequence shown here is derived from an EMBL/GenBank/DDBJ whole genome shotgun (WGS) entry which is preliminary data.</text>
</comment>
<evidence type="ECO:0000256" key="4">
    <source>
        <dbReference type="ARBA" id="ARBA00008373"/>
    </source>
</evidence>
<dbReference type="PRINTS" id="PR00348">
    <property type="entry name" value="UBIQUITIN"/>
</dbReference>
<dbReference type="InterPro" id="IPR038587">
    <property type="entry name" value="Ribosomal_eL40_sf"/>
</dbReference>
<reference evidence="17 18" key="1">
    <citation type="submission" date="2015-01" db="EMBL/GenBank/DDBJ databases">
        <title>Evolution of Trichinella species and genotypes.</title>
        <authorList>
            <person name="Korhonen P.K."/>
            <person name="Edoardo P."/>
            <person name="Giuseppe L.R."/>
            <person name="Gasser R.B."/>
        </authorList>
    </citation>
    <scope>NUCLEOTIDE SEQUENCE [LARGE SCALE GENOMIC DNA]</scope>
    <source>
        <strain evidence="17">ISS141</strain>
    </source>
</reference>
<dbReference type="Pfam" id="PF05439">
    <property type="entry name" value="JTB"/>
    <property type="match status" value="1"/>
</dbReference>
<keyword evidence="6" id="KW-0963">Cytoplasm</keyword>
<dbReference type="InterPro" id="IPR001975">
    <property type="entry name" value="Ribosomal_eL40_dom"/>
</dbReference>
<evidence type="ECO:0000256" key="8">
    <source>
        <dbReference type="ARBA" id="ARBA00022980"/>
    </source>
</evidence>
<evidence type="ECO:0000256" key="14">
    <source>
        <dbReference type="SAM" id="MobiDB-lite"/>
    </source>
</evidence>
<dbReference type="InterPro" id="IPR000014">
    <property type="entry name" value="PAS"/>
</dbReference>
<dbReference type="Proteomes" id="UP000054815">
    <property type="component" value="Unassembled WGS sequence"/>
</dbReference>
<feature type="region of interest" description="Disordered" evidence="14">
    <location>
        <begin position="1208"/>
        <end position="1272"/>
    </location>
</feature>
<gene>
    <name evidence="17" type="primary">RpL40</name>
    <name evidence="17" type="ORF">T4E_1864</name>
</gene>
<feature type="compositionally biased region" description="Low complexity" evidence="14">
    <location>
        <begin position="1224"/>
        <end position="1237"/>
    </location>
</feature>
<evidence type="ECO:0000256" key="6">
    <source>
        <dbReference type="ARBA" id="ARBA00022490"/>
    </source>
</evidence>
<feature type="compositionally biased region" description="Low complexity" evidence="14">
    <location>
        <begin position="572"/>
        <end position="591"/>
    </location>
</feature>
<dbReference type="GO" id="GO:0005840">
    <property type="term" value="C:ribosome"/>
    <property type="evidence" value="ECO:0007669"/>
    <property type="project" value="UniProtKB-KW"/>
</dbReference>
<comment type="function">
    <text evidence="1">Component of the 60S subunit of the ribosome.</text>
</comment>
<evidence type="ECO:0000313" key="18">
    <source>
        <dbReference type="Proteomes" id="UP000054815"/>
    </source>
</evidence>
<evidence type="ECO:0000256" key="12">
    <source>
        <dbReference type="ARBA" id="ARBA00035298"/>
    </source>
</evidence>
<keyword evidence="8 17" id="KW-0689">Ribosomal protein</keyword>
<evidence type="ECO:0000256" key="7">
    <source>
        <dbReference type="ARBA" id="ARBA00022499"/>
    </source>
</evidence>
<dbReference type="SUPFAM" id="SSF54236">
    <property type="entry name" value="Ubiquitin-like"/>
    <property type="match status" value="1"/>
</dbReference>
<dbReference type="InterPro" id="IPR000626">
    <property type="entry name" value="Ubiquitin-like_dom"/>
</dbReference>
<dbReference type="Pfam" id="PF00240">
    <property type="entry name" value="ubiquitin"/>
    <property type="match status" value="1"/>
</dbReference>
<feature type="compositionally biased region" description="Polar residues" evidence="14">
    <location>
        <begin position="1245"/>
        <end position="1262"/>
    </location>
</feature>
<dbReference type="EMBL" id="JYDU01000099">
    <property type="protein sequence ID" value="KRX92917.1"/>
    <property type="molecule type" value="Genomic_DNA"/>
</dbReference>
<dbReference type="InterPro" id="IPR029071">
    <property type="entry name" value="Ubiquitin-like_domsf"/>
</dbReference>
<dbReference type="InterPro" id="IPR019954">
    <property type="entry name" value="Ubiquitin_CS"/>
</dbReference>
<dbReference type="FunFam" id="4.10.1060.50:FF:000001">
    <property type="entry name" value="ubiquitin-60S ribosomal protein L40"/>
    <property type="match status" value="1"/>
</dbReference>
<dbReference type="Gene3D" id="4.10.1060.50">
    <property type="match status" value="1"/>
</dbReference>
<evidence type="ECO:0000256" key="5">
    <source>
        <dbReference type="ARBA" id="ARBA00010570"/>
    </source>
</evidence>
<dbReference type="SUPFAM" id="SSF55785">
    <property type="entry name" value="PYP-like sensor domain (PAS domain)"/>
    <property type="match status" value="1"/>
</dbReference>
<dbReference type="PROSITE" id="PS00299">
    <property type="entry name" value="UBIQUITIN_1"/>
    <property type="match status" value="1"/>
</dbReference>
<comment type="subcellular location">
    <subcellularLocation>
        <location evidence="3">Cytoplasm</location>
    </subcellularLocation>
    <subcellularLocation>
        <location evidence="2">Nucleus</location>
    </subcellularLocation>
</comment>
<evidence type="ECO:0000256" key="11">
    <source>
        <dbReference type="ARBA" id="ARBA00035124"/>
    </source>
</evidence>
<evidence type="ECO:0000313" key="17">
    <source>
        <dbReference type="EMBL" id="KRX92917.1"/>
    </source>
</evidence>
<dbReference type="CDD" id="cd01803">
    <property type="entry name" value="Ubl_ubiquitin"/>
    <property type="match status" value="1"/>
</dbReference>
<feature type="domain" description="PAS" evidence="16">
    <location>
        <begin position="698"/>
        <end position="761"/>
    </location>
</feature>
<keyword evidence="7" id="KW-1017">Isopeptide bond</keyword>
<dbReference type="InterPro" id="IPR011332">
    <property type="entry name" value="Ribosomal_zn-bd"/>
</dbReference>
<proteinExistence type="inferred from homology"/>
<evidence type="ECO:0000259" key="15">
    <source>
        <dbReference type="PROSITE" id="PS50053"/>
    </source>
</evidence>
<evidence type="ECO:0000256" key="1">
    <source>
        <dbReference type="ARBA" id="ARBA00002241"/>
    </source>
</evidence>
<comment type="subunit">
    <text evidence="11">Part of the 60S ribosomal subunit.</text>
</comment>
<evidence type="ECO:0000256" key="9">
    <source>
        <dbReference type="ARBA" id="ARBA00023242"/>
    </source>
</evidence>
<evidence type="ECO:0000256" key="10">
    <source>
        <dbReference type="ARBA" id="ARBA00023274"/>
    </source>
</evidence>
<dbReference type="InterPro" id="IPR019956">
    <property type="entry name" value="Ubiquitin_dom"/>
</dbReference>
<dbReference type="InterPro" id="IPR035965">
    <property type="entry name" value="PAS-like_dom_sf"/>
</dbReference>
<sequence length="1595" mass="179311">MKRESCPVFVNADHIKRKVDLMLIFNSFLKNDFLIFSGYCHECENFRIPQYSQILYQVSIMQIFVKTLTGKTITLEVEPSDTIQNVKAKIQDKEGIPPDQQRLIFAGKQLEDGRTLSDYNIQKESTLHLVLRLRGGIIEPSLRQLASKYNCEKMICRKCYARLPPRATNCRKKKCGHSNNLRPKKKLKLIVLVFIFENSILIDENDLYRSLEKIHREQSDTDLHCWQKEDFKILESCKLCSEFEKDASNINNCTEASSYYEKVNCTNSGIAFRPCRNVNHEIRRYVLFAILCHGLSVLFLVMVRYRSASLDREKQLRIRKQFEMETSYSTSGEKKVKLSVIRQLSREEWKNSVTWARQVSFWMSLVVIIDRALEKYGTSEKNSNADLCCMLLEHAVRLHHVRPNYRQNWVTRIAGYIGRLAACCLVALMYENDLIGVTASGLQLRQLKALLSYGGSSDWPHFRILLKPNFQSALDTQTVLDSTDRGDRKEKKVEQLALMQTVELVDDFFETFSPTTTGIVQSPELVFSSPLSESVESMRQNNLDNATSMMNISPSGSSSLFSPVVFNNYNTTTTNSNNNNNNNNNNSNGSTGCLVSRSEIERENFSSAQTDLQLPTPNTATEQQKSQYFSELVELLQENLCSSNDAVHSGMLYSNRQLVQEVVQHWNREKEKKENIIQHGDVSSTALSLSASHIGPILLGVLDSFFFVMNTEGLIEYISDNVVKYLKFHQSDMLNQPIFKFVSNADRHLFEQLLPDSLAFNLFNFAFPTDVGFEKKRQSRTFCCRFLIKDSNAISILNDVDNILSQQKPNATGNCTFETMHVSAMSLPYPKEMRADYDFLSLSPSTAVSQPCLVCVVRPADSDSEQGALHIGGSNNVCVQKEICAKEQQPLLNFYCSMDSQILQCIVKYCTNPALCALETEAVKYKLIALCCNEDRDLLENNLNTAYEKGFATVDRLRLKNPVAMDQGVVVVSLKSQLLSQNAEAFSLAVNRQWPVVHLECTILQAADVKQSVDVRSVCSLESGTSTRDVETSIASLSTIASSLSSPASVVASNSAAKSVWPSQTNSFLDISLERTQFSEKPSVGDEYNFHTDMQQISYNFVQPLDKVDDGRKVPQDDFERLLSEVFDTKQAEPLVSRAAEVKSVEQPKPSEVKSDFIGQHVILRHLLNQDEPASLQQGFNMTAGDGRVLSAATFVGGGDMHKMVADRKQLQTDECSRPRGAKKAASLAAANHGGSAAKKRAYKNGSQQQDSWPRMHQQPTRGSYGGRKQANTTRNSLLVKLLEQRSPLTIALPTSIATQAMDRPPPQPLAADGMHMPLTLMTNIVTNQQQYPSESYRHGHGAYGSSTSFQPSSYYPVTPDVPKAEPLVHDLTEDSFLQNRYTTTVCQRYYSMSEEKLSLTSPAYGTDILECSPQQQMINPTTPTTAYCASANDTLSANCQHHQYASPHRNGYQLSQQTQNLPLFDRRISSTYLQNNSNCNTSNNNNGNKNAAIVGKRPAVSDERSADFVDTGCYMSPAYAKAEMPKRFQSGFEIDPTRTTNNLAELDFDRNKFTTVKHQYTTTAAAFPDPRMQSNTELAACQNQPDLKFFFDIG</sequence>
<comment type="similarity">
    <text evidence="5">In the C-terminal section; belongs to the eukaryotic ribosomal protein eL40 family.</text>
</comment>
<dbReference type="PROSITE" id="PS50053">
    <property type="entry name" value="UBIQUITIN_2"/>
    <property type="match status" value="1"/>
</dbReference>
<dbReference type="GO" id="GO:0005737">
    <property type="term" value="C:cytoplasm"/>
    <property type="evidence" value="ECO:0007669"/>
    <property type="project" value="UniProtKB-SubCell"/>
</dbReference>
<dbReference type="GO" id="GO:1990904">
    <property type="term" value="C:ribonucleoprotein complex"/>
    <property type="evidence" value="ECO:0007669"/>
    <property type="project" value="UniProtKB-KW"/>
</dbReference>
<keyword evidence="9" id="KW-0539">Nucleus</keyword>
<dbReference type="GO" id="GO:0003735">
    <property type="term" value="F:structural constituent of ribosome"/>
    <property type="evidence" value="ECO:0007669"/>
    <property type="project" value="InterPro"/>
</dbReference>
<feature type="compositionally biased region" description="Basic and acidic residues" evidence="14">
    <location>
        <begin position="1208"/>
        <end position="1218"/>
    </location>
</feature>